<reference evidence="3" key="1">
    <citation type="journal article" date="2019" name="Int. J. Syst. Evol. Microbiol.">
        <title>The Global Catalogue of Microorganisms (GCM) 10K type strain sequencing project: providing services to taxonomists for standard genome sequencing and annotation.</title>
        <authorList>
            <consortium name="The Broad Institute Genomics Platform"/>
            <consortium name="The Broad Institute Genome Sequencing Center for Infectious Disease"/>
            <person name="Wu L."/>
            <person name="Ma J."/>
        </authorList>
    </citation>
    <scope>NUCLEOTIDE SEQUENCE [LARGE SCALE GENOMIC DNA]</scope>
    <source>
        <strain evidence="3">R28</strain>
    </source>
</reference>
<sequence length="216" mass="24128">MPNVIWGVDSATAVNQELFSCVVNNFGKPRFWGRYLSTVPNVSGGLTEQEVGLLHGNNVKILPIYNDYNAAVGYREGRVAASNAVYHARRLGIPKDIFLFANTERFFDIDEAWIRGWVDAIFPSGYRPGIYADPTTSSFNESYCAAVRNNAHVRSQVVIWSQEPTPGSTPANQSPAYNPTKPTCEANVWGWQYGENAETCPIDTNLIDTRLFNNLW</sequence>
<gene>
    <name evidence="2" type="ORF">ACFSJF_04890</name>
</gene>
<accession>A0ABW4VWH9</accession>
<proteinExistence type="predicted"/>
<keyword evidence="2" id="KW-0378">Hydrolase</keyword>
<dbReference type="EMBL" id="JBHUHQ010000009">
    <property type="protein sequence ID" value="MFD2043612.1"/>
    <property type="molecule type" value="Genomic_DNA"/>
</dbReference>
<evidence type="ECO:0000313" key="2">
    <source>
        <dbReference type="EMBL" id="MFD2043612.1"/>
    </source>
</evidence>
<dbReference type="Proteomes" id="UP001597383">
    <property type="component" value="Unassembled WGS sequence"/>
</dbReference>
<dbReference type="Gene3D" id="3.20.20.80">
    <property type="entry name" value="Glycosidases"/>
    <property type="match status" value="1"/>
</dbReference>
<evidence type="ECO:0000259" key="1">
    <source>
        <dbReference type="Pfam" id="PF08924"/>
    </source>
</evidence>
<keyword evidence="3" id="KW-1185">Reference proteome</keyword>
<dbReference type="SUPFAM" id="SSF51445">
    <property type="entry name" value="(Trans)glycosidases"/>
    <property type="match status" value="1"/>
</dbReference>
<name>A0ABW4VWH9_9BACI</name>
<organism evidence="2 3">
    <name type="scientific">Ornithinibacillus salinisoli</name>
    <dbReference type="NCBI Taxonomy" id="1848459"/>
    <lineage>
        <taxon>Bacteria</taxon>
        <taxon>Bacillati</taxon>
        <taxon>Bacillota</taxon>
        <taxon>Bacilli</taxon>
        <taxon>Bacillales</taxon>
        <taxon>Bacillaceae</taxon>
        <taxon>Ornithinibacillus</taxon>
    </lineage>
</organism>
<protein>
    <submittedName>
        <fullName evidence="2">Glycoside hydrolase domain-containing protein</fullName>
    </submittedName>
</protein>
<dbReference type="RefSeq" id="WP_377555337.1">
    <property type="nucleotide sequence ID" value="NZ_JBHUHQ010000009.1"/>
</dbReference>
<feature type="domain" description="Rv2525c-like glycoside hydrolase-like" evidence="1">
    <location>
        <begin position="31"/>
        <end position="169"/>
    </location>
</feature>
<dbReference type="GO" id="GO:0016787">
    <property type="term" value="F:hydrolase activity"/>
    <property type="evidence" value="ECO:0007669"/>
    <property type="project" value="UniProtKB-KW"/>
</dbReference>
<dbReference type="InterPro" id="IPR015020">
    <property type="entry name" value="Rv2525c-like_Glyco_Hydro-like"/>
</dbReference>
<dbReference type="Pfam" id="PF08924">
    <property type="entry name" value="Rv2525c_GlyHyd-like"/>
    <property type="match status" value="1"/>
</dbReference>
<comment type="caution">
    <text evidence="2">The sequence shown here is derived from an EMBL/GenBank/DDBJ whole genome shotgun (WGS) entry which is preliminary data.</text>
</comment>
<dbReference type="InterPro" id="IPR017853">
    <property type="entry name" value="GH"/>
</dbReference>
<evidence type="ECO:0000313" key="3">
    <source>
        <dbReference type="Proteomes" id="UP001597383"/>
    </source>
</evidence>